<comment type="caution">
    <text evidence="3">The sequence shown here is derived from an EMBL/GenBank/DDBJ whole genome shotgun (WGS) entry which is preliminary data.</text>
</comment>
<dbReference type="CDD" id="cd01949">
    <property type="entry name" value="GGDEF"/>
    <property type="match status" value="1"/>
</dbReference>
<feature type="transmembrane region" description="Helical" evidence="1">
    <location>
        <begin position="9"/>
        <end position="31"/>
    </location>
</feature>
<dbReference type="Gene3D" id="3.30.70.270">
    <property type="match status" value="1"/>
</dbReference>
<evidence type="ECO:0000256" key="1">
    <source>
        <dbReference type="SAM" id="Phobius"/>
    </source>
</evidence>
<feature type="transmembrane region" description="Helical" evidence="1">
    <location>
        <begin position="43"/>
        <end position="65"/>
    </location>
</feature>
<name>A0ABR8CF00_9CYAN</name>
<keyword evidence="4" id="KW-1185">Reference proteome</keyword>
<dbReference type="EMBL" id="JACJQY010000032">
    <property type="protein sequence ID" value="MBD2318637.1"/>
    <property type="molecule type" value="Genomic_DNA"/>
</dbReference>
<dbReference type="RefSeq" id="WP_190579811.1">
    <property type="nucleotide sequence ID" value="NZ_CAWPQU010000026.1"/>
</dbReference>
<dbReference type="InterPro" id="IPR043128">
    <property type="entry name" value="Rev_trsase/Diguanyl_cyclase"/>
</dbReference>
<dbReference type="InterPro" id="IPR000160">
    <property type="entry name" value="GGDEF_dom"/>
</dbReference>
<feature type="transmembrane region" description="Helical" evidence="1">
    <location>
        <begin position="215"/>
        <end position="236"/>
    </location>
</feature>
<feature type="transmembrane region" description="Helical" evidence="1">
    <location>
        <begin position="182"/>
        <end position="203"/>
    </location>
</feature>
<keyword evidence="1" id="KW-0812">Transmembrane</keyword>
<keyword evidence="1" id="KW-1133">Transmembrane helix</keyword>
<dbReference type="Proteomes" id="UP000618445">
    <property type="component" value="Unassembled WGS sequence"/>
</dbReference>
<dbReference type="PANTHER" id="PTHR45138:SF9">
    <property type="entry name" value="DIGUANYLATE CYCLASE DGCM-RELATED"/>
    <property type="match status" value="1"/>
</dbReference>
<dbReference type="Pfam" id="PF00990">
    <property type="entry name" value="GGDEF"/>
    <property type="match status" value="1"/>
</dbReference>
<sequence length="472" mass="52318">MHKYTFLRFCINLGAFLLLALGLTVIWGWYIGSERLIQIHPKFVPMQFNTALGFGLIGLALLGVINNRKKFVKYIGIGLVLLGGLTLVQHIFGINLSIDELLMKHYITIGTSQPGRMAPNTALNFLLSGLAILIMSTKKLNLNQLLVGSFLGTVIMGLGSVAFLGYLSNVEAAYGWGNLTKMAIHTSIGFIVVGMMLVLEARYLSWQIQQKIPSVVLPLILSVLGFTITICLWQALYSTELYITNQYGFKTKNFVAEGILIFGGLFSIVIAIAVWFAIRSREQLEALRLAQAEILILNQQLKKMSYLDGLTEIPNRRSFDTVIEKELARACRYQHSIAMILLDIDYFKAYNDYYGHQMGDHCLQQVAHTISNMAQRKTDVAARYGGEEFALLLPDATLIDAEKIAAMTLQAIADLKIPHEKSKVSNVVTVSAGLSVCIPSLDTTIEELILHADQALYEAKAQGRSCIVATKF</sequence>
<feature type="transmembrane region" description="Helical" evidence="1">
    <location>
        <begin position="256"/>
        <end position="278"/>
    </location>
</feature>
<evidence type="ECO:0000259" key="2">
    <source>
        <dbReference type="PROSITE" id="PS50887"/>
    </source>
</evidence>
<dbReference type="SUPFAM" id="SSF55073">
    <property type="entry name" value="Nucleotide cyclase"/>
    <property type="match status" value="1"/>
</dbReference>
<evidence type="ECO:0000313" key="3">
    <source>
        <dbReference type="EMBL" id="MBD2318637.1"/>
    </source>
</evidence>
<dbReference type="InterPro" id="IPR050469">
    <property type="entry name" value="Diguanylate_Cyclase"/>
</dbReference>
<dbReference type="NCBIfam" id="TIGR00254">
    <property type="entry name" value="GGDEF"/>
    <property type="match status" value="1"/>
</dbReference>
<protein>
    <submittedName>
        <fullName evidence="3">GGDEF domain-containing protein</fullName>
    </submittedName>
</protein>
<feature type="transmembrane region" description="Helical" evidence="1">
    <location>
        <begin position="118"/>
        <end position="136"/>
    </location>
</feature>
<feature type="transmembrane region" description="Helical" evidence="1">
    <location>
        <begin position="77"/>
        <end position="98"/>
    </location>
</feature>
<proteinExistence type="predicted"/>
<evidence type="ECO:0000313" key="4">
    <source>
        <dbReference type="Proteomes" id="UP000618445"/>
    </source>
</evidence>
<gene>
    <name evidence="3" type="ORF">H6G05_17510</name>
</gene>
<dbReference type="SMART" id="SM00267">
    <property type="entry name" value="GGDEF"/>
    <property type="match status" value="1"/>
</dbReference>
<dbReference type="PANTHER" id="PTHR45138">
    <property type="entry name" value="REGULATORY COMPONENTS OF SENSORY TRANSDUCTION SYSTEM"/>
    <property type="match status" value="1"/>
</dbReference>
<feature type="domain" description="GGDEF" evidence="2">
    <location>
        <begin position="335"/>
        <end position="472"/>
    </location>
</feature>
<dbReference type="InterPro" id="IPR029787">
    <property type="entry name" value="Nucleotide_cyclase"/>
</dbReference>
<keyword evidence="1" id="KW-0472">Membrane</keyword>
<feature type="transmembrane region" description="Helical" evidence="1">
    <location>
        <begin position="145"/>
        <end position="167"/>
    </location>
</feature>
<organism evidence="3 4">
    <name type="scientific">Phormidium tenue FACHB-1050</name>
    <dbReference type="NCBI Taxonomy" id="2692857"/>
    <lineage>
        <taxon>Bacteria</taxon>
        <taxon>Bacillati</taxon>
        <taxon>Cyanobacteriota</taxon>
        <taxon>Cyanophyceae</taxon>
        <taxon>Oscillatoriophycideae</taxon>
        <taxon>Oscillatoriales</taxon>
        <taxon>Oscillatoriaceae</taxon>
        <taxon>Phormidium</taxon>
    </lineage>
</organism>
<accession>A0ABR8CF00</accession>
<dbReference type="PROSITE" id="PS50887">
    <property type="entry name" value="GGDEF"/>
    <property type="match status" value="1"/>
</dbReference>
<reference evidence="3 4" key="1">
    <citation type="journal article" date="2020" name="ISME J.">
        <title>Comparative genomics reveals insights into cyanobacterial evolution and habitat adaptation.</title>
        <authorList>
            <person name="Chen M.Y."/>
            <person name="Teng W.K."/>
            <person name="Zhao L."/>
            <person name="Hu C.X."/>
            <person name="Zhou Y.K."/>
            <person name="Han B.P."/>
            <person name="Song L.R."/>
            <person name="Shu W.S."/>
        </authorList>
    </citation>
    <scope>NUCLEOTIDE SEQUENCE [LARGE SCALE GENOMIC DNA]</scope>
    <source>
        <strain evidence="3 4">FACHB-1050</strain>
    </source>
</reference>